<name>A0A3A1PK63_9SPHN</name>
<evidence type="ECO:0000313" key="2">
    <source>
        <dbReference type="Proteomes" id="UP000265366"/>
    </source>
</evidence>
<accession>A0A3A1PK63</accession>
<protein>
    <submittedName>
        <fullName evidence="1">ATPase</fullName>
    </submittedName>
</protein>
<dbReference type="EMBL" id="QXFM01000003">
    <property type="protein sequence ID" value="RIV93385.1"/>
    <property type="molecule type" value="Genomic_DNA"/>
</dbReference>
<dbReference type="Proteomes" id="UP000265366">
    <property type="component" value="Unassembled WGS sequence"/>
</dbReference>
<dbReference type="Pfam" id="PF09140">
    <property type="entry name" value="MipZ"/>
    <property type="match status" value="1"/>
</dbReference>
<dbReference type="OrthoDB" id="13869at2"/>
<gene>
    <name evidence="1" type="ORF">D2V17_00485</name>
</gene>
<dbReference type="CDD" id="cd02042">
    <property type="entry name" value="ParAB_family"/>
    <property type="match status" value="1"/>
</dbReference>
<evidence type="ECO:0000313" key="1">
    <source>
        <dbReference type="EMBL" id="RIV93385.1"/>
    </source>
</evidence>
<dbReference type="InterPro" id="IPR050678">
    <property type="entry name" value="DNA_Partitioning_ATPase"/>
</dbReference>
<dbReference type="PANTHER" id="PTHR13696">
    <property type="entry name" value="P-LOOP CONTAINING NUCLEOSIDE TRIPHOSPHATE HYDROLASE"/>
    <property type="match status" value="1"/>
</dbReference>
<dbReference type="Gene3D" id="3.40.50.300">
    <property type="entry name" value="P-loop containing nucleotide triphosphate hydrolases"/>
    <property type="match status" value="1"/>
</dbReference>
<sequence length="295" mass="32616">MASDTSKRLGLAARSDLRKAIVSAPHRIVFANEKGGTGKSTTAVHVAVALAYRGARVAALDLDVRQRTFYRYCENRAATQARRGVALPGPKFDTCHGSTVEELEAEAQAIGEGMDFLIFDTPGRDDPFARHAATQADTLVTPMNDSFVDFDLIGQVDAENFKVSRLSFYAEAIWEARIKRSRATIEQQRREMDWVLVRNRTGFTDARNQRRIEQALTELSKRVGFRAVQGLSERVVYRELFPSGLTLLDKGHLGDLGTSHLVARQELRSLLANLNLPIPHAEGDNTIAPPVTEAA</sequence>
<dbReference type="InterPro" id="IPR015223">
    <property type="entry name" value="MipZ"/>
</dbReference>
<dbReference type="InterPro" id="IPR027417">
    <property type="entry name" value="P-loop_NTPase"/>
</dbReference>
<dbReference type="SUPFAM" id="SSF52540">
    <property type="entry name" value="P-loop containing nucleoside triphosphate hydrolases"/>
    <property type="match status" value="1"/>
</dbReference>
<dbReference type="AlphaFoldDB" id="A0A3A1PK63"/>
<comment type="caution">
    <text evidence="1">The sequence shown here is derived from an EMBL/GenBank/DDBJ whole genome shotgun (WGS) entry which is preliminary data.</text>
</comment>
<dbReference type="PANTHER" id="PTHR13696:SF96">
    <property type="entry name" value="COBQ_COBB_MIND_PARA NUCLEOTIDE BINDING DOMAIN-CONTAINING PROTEIN"/>
    <property type="match status" value="1"/>
</dbReference>
<proteinExistence type="predicted"/>
<reference evidence="1 2" key="1">
    <citation type="submission" date="2018-08" db="EMBL/GenBank/DDBJ databases">
        <title>Erythrobacter zhengii sp.nov., a bacterium isolated from deep-sea sediment.</title>
        <authorList>
            <person name="Fang C."/>
            <person name="Wu Y.-H."/>
            <person name="Sun C."/>
            <person name="Wang H."/>
            <person name="Cheng H."/>
            <person name="Meng F.-X."/>
            <person name="Wang C.-S."/>
            <person name="Xu X.-W."/>
        </authorList>
    </citation>
    <scope>NUCLEOTIDE SEQUENCE [LARGE SCALE GENOMIC DNA]</scope>
    <source>
        <strain evidence="1 2">CCTCC AB 2015396</strain>
    </source>
</reference>
<keyword evidence="2" id="KW-1185">Reference proteome</keyword>
<organism evidence="1 2">
    <name type="scientific">Aurantiacibacter xanthus</name>
    <dbReference type="NCBI Taxonomy" id="1784712"/>
    <lineage>
        <taxon>Bacteria</taxon>
        <taxon>Pseudomonadati</taxon>
        <taxon>Pseudomonadota</taxon>
        <taxon>Alphaproteobacteria</taxon>
        <taxon>Sphingomonadales</taxon>
        <taxon>Erythrobacteraceae</taxon>
        <taxon>Aurantiacibacter</taxon>
    </lineage>
</organism>